<organism evidence="2 3">
    <name type="scientific">Psilocybe cyanescens</name>
    <dbReference type="NCBI Taxonomy" id="93625"/>
    <lineage>
        <taxon>Eukaryota</taxon>
        <taxon>Fungi</taxon>
        <taxon>Dikarya</taxon>
        <taxon>Basidiomycota</taxon>
        <taxon>Agaricomycotina</taxon>
        <taxon>Agaricomycetes</taxon>
        <taxon>Agaricomycetidae</taxon>
        <taxon>Agaricales</taxon>
        <taxon>Agaricineae</taxon>
        <taxon>Strophariaceae</taxon>
        <taxon>Psilocybe</taxon>
    </lineage>
</organism>
<evidence type="ECO:0000313" key="3">
    <source>
        <dbReference type="Proteomes" id="UP000283269"/>
    </source>
</evidence>
<dbReference type="Gene3D" id="3.30.420.10">
    <property type="entry name" value="Ribonuclease H-like superfamily/Ribonuclease H"/>
    <property type="match status" value="1"/>
</dbReference>
<dbReference type="OrthoDB" id="26838at2759"/>
<evidence type="ECO:0000313" key="2">
    <source>
        <dbReference type="EMBL" id="PPQ80869.1"/>
    </source>
</evidence>
<dbReference type="GO" id="GO:0006139">
    <property type="term" value="P:nucleobase-containing compound metabolic process"/>
    <property type="evidence" value="ECO:0007669"/>
    <property type="project" value="InterPro"/>
</dbReference>
<dbReference type="PANTHER" id="PTHR43040">
    <property type="entry name" value="RIBONUCLEASE D"/>
    <property type="match status" value="1"/>
</dbReference>
<dbReference type="InterPro" id="IPR036397">
    <property type="entry name" value="RNaseH_sf"/>
</dbReference>
<dbReference type="PANTHER" id="PTHR43040:SF1">
    <property type="entry name" value="RIBONUCLEASE D"/>
    <property type="match status" value="1"/>
</dbReference>
<evidence type="ECO:0000259" key="1">
    <source>
        <dbReference type="SMART" id="SM00474"/>
    </source>
</evidence>
<dbReference type="InterPro" id="IPR002562">
    <property type="entry name" value="3'-5'_exonuclease_dom"/>
</dbReference>
<reference evidence="2 3" key="1">
    <citation type="journal article" date="2018" name="Evol. Lett.">
        <title>Horizontal gene cluster transfer increased hallucinogenic mushroom diversity.</title>
        <authorList>
            <person name="Reynolds H.T."/>
            <person name="Vijayakumar V."/>
            <person name="Gluck-Thaler E."/>
            <person name="Korotkin H.B."/>
            <person name="Matheny P.B."/>
            <person name="Slot J.C."/>
        </authorList>
    </citation>
    <scope>NUCLEOTIDE SEQUENCE [LARGE SCALE GENOMIC DNA]</scope>
    <source>
        <strain evidence="2 3">2631</strain>
    </source>
</reference>
<keyword evidence="3" id="KW-1185">Reference proteome</keyword>
<sequence length="247" mass="27379">MAPTITLVDNIPALDACLADISSVGMTKLAVDLEGVDLCRLGKISLLQILADNSNIIWLVDITVLGKLAFDHTDTDGRSLRNVLENDNIRKIFFDVRNDADSLYNLYSIELRNTYDLQVLEVAARRAINLRVKFLSGLGKAIDVYLRPSSEWKRVKDAGIALFRPDKGGSYDIFETRPLDARIQAYSAQDVELLFQLETALESKLGLNAAAWKRTVVNVSAERVAEAHSRVYAGHGEHRAIAPILSI</sequence>
<dbReference type="STRING" id="93625.A0A409WQV9"/>
<feature type="domain" description="3'-5' exonuclease" evidence="1">
    <location>
        <begin position="5"/>
        <end position="206"/>
    </location>
</feature>
<protein>
    <recommendedName>
        <fullName evidence="1">3'-5' exonuclease domain-containing protein</fullName>
    </recommendedName>
</protein>
<comment type="caution">
    <text evidence="2">The sequence shown here is derived from an EMBL/GenBank/DDBJ whole genome shotgun (WGS) entry which is preliminary data.</text>
</comment>
<dbReference type="SMART" id="SM00474">
    <property type="entry name" value="35EXOc"/>
    <property type="match status" value="1"/>
</dbReference>
<gene>
    <name evidence="2" type="ORF">CVT25_001878</name>
</gene>
<proteinExistence type="predicted"/>
<dbReference type="GO" id="GO:0008408">
    <property type="term" value="F:3'-5' exonuclease activity"/>
    <property type="evidence" value="ECO:0007669"/>
    <property type="project" value="InterPro"/>
</dbReference>
<dbReference type="Proteomes" id="UP000283269">
    <property type="component" value="Unassembled WGS sequence"/>
</dbReference>
<dbReference type="EMBL" id="NHYD01003305">
    <property type="protein sequence ID" value="PPQ80869.1"/>
    <property type="molecule type" value="Genomic_DNA"/>
</dbReference>
<name>A0A409WQV9_PSICY</name>
<dbReference type="InParanoid" id="A0A409WQV9"/>
<dbReference type="GO" id="GO:0003676">
    <property type="term" value="F:nucleic acid binding"/>
    <property type="evidence" value="ECO:0007669"/>
    <property type="project" value="InterPro"/>
</dbReference>
<accession>A0A409WQV9</accession>
<dbReference type="AlphaFoldDB" id="A0A409WQV9"/>
<dbReference type="SUPFAM" id="SSF53098">
    <property type="entry name" value="Ribonuclease H-like"/>
    <property type="match status" value="1"/>
</dbReference>
<dbReference type="InterPro" id="IPR012337">
    <property type="entry name" value="RNaseH-like_sf"/>
</dbReference>
<dbReference type="Pfam" id="PF01612">
    <property type="entry name" value="DNA_pol_A_exo1"/>
    <property type="match status" value="1"/>
</dbReference>